<protein>
    <recommendedName>
        <fullName evidence="4">Autophagy-related protein 13 N-terminal domain-containing protein</fullName>
    </recommendedName>
</protein>
<dbReference type="AlphaFoldDB" id="D8U794"/>
<dbReference type="PANTHER" id="PTHR13430">
    <property type="match status" value="1"/>
</dbReference>
<dbReference type="GO" id="GO:0000407">
    <property type="term" value="C:phagophore assembly site"/>
    <property type="evidence" value="ECO:0007669"/>
    <property type="project" value="TreeGrafter"/>
</dbReference>
<dbReference type="RefSeq" id="XP_002954490.1">
    <property type="nucleotide sequence ID" value="XM_002954444.1"/>
</dbReference>
<feature type="region of interest" description="Disordered" evidence="1">
    <location>
        <begin position="347"/>
        <end position="377"/>
    </location>
</feature>
<gene>
    <name evidence="2" type="ORF">VOLCADRAFT_95367</name>
</gene>
<evidence type="ECO:0000256" key="1">
    <source>
        <dbReference type="SAM" id="MobiDB-lite"/>
    </source>
</evidence>
<dbReference type="PANTHER" id="PTHR13430:SF4">
    <property type="entry name" value="AUTOPHAGY-RELATED PROTEIN 13"/>
    <property type="match status" value="1"/>
</dbReference>
<feature type="compositionally biased region" description="Basic residues" evidence="1">
    <location>
        <begin position="799"/>
        <end position="812"/>
    </location>
</feature>
<evidence type="ECO:0000313" key="3">
    <source>
        <dbReference type="Proteomes" id="UP000001058"/>
    </source>
</evidence>
<evidence type="ECO:0000313" key="2">
    <source>
        <dbReference type="EMBL" id="EFJ44383.1"/>
    </source>
</evidence>
<dbReference type="OrthoDB" id="553005at2759"/>
<dbReference type="GO" id="GO:0034497">
    <property type="term" value="P:protein localization to phagophore assembly site"/>
    <property type="evidence" value="ECO:0007669"/>
    <property type="project" value="TreeGrafter"/>
</dbReference>
<feature type="compositionally biased region" description="Gly residues" evidence="1">
    <location>
        <begin position="512"/>
        <end position="523"/>
    </location>
</feature>
<feature type="region of interest" description="Disordered" evidence="1">
    <location>
        <begin position="496"/>
        <end position="561"/>
    </location>
</feature>
<dbReference type="GO" id="GO:0005829">
    <property type="term" value="C:cytosol"/>
    <property type="evidence" value="ECO:0007669"/>
    <property type="project" value="TreeGrafter"/>
</dbReference>
<accession>D8U794</accession>
<reference evidence="2 3" key="1">
    <citation type="journal article" date="2010" name="Science">
        <title>Genomic analysis of organismal complexity in the multicellular green alga Volvox carteri.</title>
        <authorList>
            <person name="Prochnik S.E."/>
            <person name="Umen J."/>
            <person name="Nedelcu A.M."/>
            <person name="Hallmann A."/>
            <person name="Miller S.M."/>
            <person name="Nishii I."/>
            <person name="Ferris P."/>
            <person name="Kuo A."/>
            <person name="Mitros T."/>
            <person name="Fritz-Laylin L.K."/>
            <person name="Hellsten U."/>
            <person name="Chapman J."/>
            <person name="Simakov O."/>
            <person name="Rensing S.A."/>
            <person name="Terry A."/>
            <person name="Pangilinan J."/>
            <person name="Kapitonov V."/>
            <person name="Jurka J."/>
            <person name="Salamov A."/>
            <person name="Shapiro H."/>
            <person name="Schmutz J."/>
            <person name="Grimwood J."/>
            <person name="Lindquist E."/>
            <person name="Lucas S."/>
            <person name="Grigoriev I.V."/>
            <person name="Schmitt R."/>
            <person name="Kirk D."/>
            <person name="Rokhsar D.S."/>
        </authorList>
    </citation>
    <scope>NUCLEOTIDE SEQUENCE [LARGE SCALE GENOMIC DNA]</scope>
    <source>
        <strain evidence="3">f. Nagariensis / Eve</strain>
    </source>
</reference>
<dbReference type="STRING" id="3068.D8U794"/>
<sequence length="1122" mass="107730">MTVPAFLLELDEVDGVGKEVEVWRKDISSPLVIEIHMAPGGVAAALAAAAAASAAGPSGGGGSCLPAGGGGGGAAAVAAAADYFGSLAVQLRPGASRVQAIQDGQGSGGACQRSAGEQFQFQLQYRIYRTLQQAVGSDGGGALCGDGDTLPRPPPPRLQDFAFAPVDTPGGRFRVAVQYNPAATALVLEHSTAPMAMPYTLNENYLGPFGAAAAAAGGSLGPPAGSRGPYGTQPFPGTSAPSSAGMAAARHMRPAMSTSLSGPTTAVLMGRSPPADGGILRHAPSAGSFGVGGIVPGSGAAAASAAGGGGGGGGVPAAGGPAAPPRVIVRQSWSSKEMKVSFSLPPPLGSPGGLGGGGGGGVAGGFRRSSSVPVESSSVPTSAFAVPAWQHKMMAAVQGREEGGGGATAATAAMEVSGTATTGRSMAAAAPAGAEDSATAAAAAAGSSSSSAGGGSGVTSRVVDATAAATATGAVGDAAGVSPAVAGVSLYDEYDGSRGGEGDDAAAAGDRSSGGGSSGGGGTRQSTAAVLGVGGTGSGTASRTTSAPLAIPSRSSSRTRSVVDLRAPAVYGGFEHRMAPGSAPAAPRGMLGLALGAMKPGGARGSGIGGGGAAAAASPSISSDAAAEAAVTSGAADGGKADRAADASASLMSLASLHQAMVPLGYFAGHVAPPGAGGVGGGGGGVVGPARGVSGRDITYLATIRRPSWSSRSGSLDPSLASAGAAGPLMASLSPLRDLLESSYSNPSTPGGPRMRPDSADQPRRTSQRHRDPSSSSTSAIFSLSPSSSAVPGTSPAVHLHHLHHQHQRRGAAARAAATTAAAAEGSGAGGGGGGEGTGLAADSTDSAAAAAAAMRAGPGAAADSATTGAAGDRGAARGMGNGSAAAAAVAAENMDVAEPTEDVVPYDLYGTYGDPDVDARTCPLIREDSESDLLPFALDQEGLVLGPGAAGGGGPAAAMLTAAAAAAGARATAPTGGRPRVAGHPAAGPIELTLSIAQARERDVAVGAFVRMMADAAPLAAAPEHPAVREYSPREALLELQQLGNRIQAALEAAAPQLQMAAAAAAAAAPPPAPQPPQSYWGLAPPGGAGPCSFAASWCRRIRSHDRTRRLLGASVRLPLG</sequence>
<dbReference type="GO" id="GO:1990316">
    <property type="term" value="C:Atg1/ULK1 kinase complex"/>
    <property type="evidence" value="ECO:0007669"/>
    <property type="project" value="TreeGrafter"/>
</dbReference>
<dbReference type="Proteomes" id="UP000001058">
    <property type="component" value="Unassembled WGS sequence"/>
</dbReference>
<feature type="compositionally biased region" description="Gly residues" evidence="1">
    <location>
        <begin position="350"/>
        <end position="364"/>
    </location>
</feature>
<feature type="compositionally biased region" description="Gly residues" evidence="1">
    <location>
        <begin position="827"/>
        <end position="838"/>
    </location>
</feature>
<dbReference type="GO" id="GO:0034727">
    <property type="term" value="P:piecemeal microautophagy of the nucleus"/>
    <property type="evidence" value="ECO:0007669"/>
    <property type="project" value="TreeGrafter"/>
</dbReference>
<dbReference type="GO" id="GO:0000423">
    <property type="term" value="P:mitophagy"/>
    <property type="evidence" value="ECO:0007669"/>
    <property type="project" value="TreeGrafter"/>
</dbReference>
<organism evidence="3">
    <name type="scientific">Volvox carteri f. nagariensis</name>
    <dbReference type="NCBI Taxonomy" id="3068"/>
    <lineage>
        <taxon>Eukaryota</taxon>
        <taxon>Viridiplantae</taxon>
        <taxon>Chlorophyta</taxon>
        <taxon>core chlorophytes</taxon>
        <taxon>Chlorophyceae</taxon>
        <taxon>CS clade</taxon>
        <taxon>Chlamydomonadales</taxon>
        <taxon>Volvocaceae</taxon>
        <taxon>Volvox</taxon>
    </lineage>
</organism>
<keyword evidence="3" id="KW-1185">Reference proteome</keyword>
<feature type="compositionally biased region" description="Gly residues" evidence="1">
    <location>
        <begin position="306"/>
        <end position="317"/>
    </location>
</feature>
<dbReference type="InterPro" id="IPR040182">
    <property type="entry name" value="ATG13"/>
</dbReference>
<name>D8U794_VOLCA</name>
<feature type="compositionally biased region" description="Basic and acidic residues" evidence="1">
    <location>
        <begin position="755"/>
        <end position="773"/>
    </location>
</feature>
<dbReference type="KEGG" id="vcn:VOLCADRAFT_95367"/>
<feature type="compositionally biased region" description="Low complexity" evidence="1">
    <location>
        <begin position="365"/>
        <end position="377"/>
    </location>
</feature>
<feature type="region of interest" description="Disordered" evidence="1">
    <location>
        <begin position="740"/>
        <end position="840"/>
    </location>
</feature>
<feature type="compositionally biased region" description="Low complexity" evidence="1">
    <location>
        <begin position="813"/>
        <end position="826"/>
    </location>
</feature>
<dbReference type="EMBL" id="GL378364">
    <property type="protein sequence ID" value="EFJ44383.1"/>
    <property type="molecule type" value="Genomic_DNA"/>
</dbReference>
<dbReference type="GeneID" id="9624850"/>
<proteinExistence type="predicted"/>
<feature type="region of interest" description="Disordered" evidence="1">
    <location>
        <begin position="303"/>
        <end position="322"/>
    </location>
</feature>
<dbReference type="eggNOG" id="KOG4573">
    <property type="taxonomic scope" value="Eukaryota"/>
</dbReference>
<evidence type="ECO:0008006" key="4">
    <source>
        <dbReference type="Google" id="ProtNLM"/>
    </source>
</evidence>
<feature type="compositionally biased region" description="Low complexity" evidence="1">
    <location>
        <begin position="539"/>
        <end position="560"/>
    </location>
</feature>
<feature type="compositionally biased region" description="Low complexity" evidence="1">
    <location>
        <begin position="774"/>
        <end position="797"/>
    </location>
</feature>
<dbReference type="InParanoid" id="D8U794"/>